<evidence type="ECO:0000313" key="3">
    <source>
        <dbReference type="EMBL" id="SDG49486.1"/>
    </source>
</evidence>
<evidence type="ECO:0000256" key="2">
    <source>
        <dbReference type="SAM" id="Phobius"/>
    </source>
</evidence>
<dbReference type="AlphaFoldDB" id="A0A1G7UPP8"/>
<feature type="region of interest" description="Disordered" evidence="1">
    <location>
        <begin position="96"/>
        <end position="117"/>
    </location>
</feature>
<reference evidence="4" key="1">
    <citation type="submission" date="2016-10" db="EMBL/GenBank/DDBJ databases">
        <authorList>
            <person name="Varghese N."/>
            <person name="Submissions S."/>
        </authorList>
    </citation>
    <scope>NUCLEOTIDE SEQUENCE [LARGE SCALE GENOMIC DNA]</scope>
    <source>
        <strain evidence="4">DSM 44526</strain>
    </source>
</reference>
<dbReference type="Proteomes" id="UP000198863">
    <property type="component" value="Unassembled WGS sequence"/>
</dbReference>
<dbReference type="InterPro" id="IPR006311">
    <property type="entry name" value="TAT_signal"/>
</dbReference>
<gene>
    <name evidence="3" type="ORF">SAMN05660324_2722</name>
</gene>
<protein>
    <recommendedName>
        <fullName evidence="5">DUF4878 domain-containing protein</fullName>
    </recommendedName>
</protein>
<sequence>MSGAPEYLYDDDPQPLHAGPGRSRRGLLLAIGVGTVAVAVGAVVALPLLQGTAGEQASQVADVFSRALAAGDSETAWGLLCQDEQTRLQPDQVAGEYLRPGTPTVGTPVRGTGEERTEQVPVTWDDGGAVTTVELTVVPEDGARVCGLS</sequence>
<evidence type="ECO:0000313" key="4">
    <source>
        <dbReference type="Proteomes" id="UP000198863"/>
    </source>
</evidence>
<accession>A0A1G7UPP8</accession>
<keyword evidence="2" id="KW-0812">Transmembrane</keyword>
<keyword evidence="2" id="KW-0472">Membrane</keyword>
<organism evidence="3 4">
    <name type="scientific">Klenkia brasiliensis</name>
    <dbReference type="NCBI Taxonomy" id="333142"/>
    <lineage>
        <taxon>Bacteria</taxon>
        <taxon>Bacillati</taxon>
        <taxon>Actinomycetota</taxon>
        <taxon>Actinomycetes</taxon>
        <taxon>Geodermatophilales</taxon>
        <taxon>Geodermatophilaceae</taxon>
        <taxon>Klenkia</taxon>
    </lineage>
</organism>
<proteinExistence type="predicted"/>
<keyword evidence="2" id="KW-1133">Transmembrane helix</keyword>
<name>A0A1G7UPP8_9ACTN</name>
<feature type="compositionally biased region" description="Low complexity" evidence="1">
    <location>
        <begin position="99"/>
        <end position="111"/>
    </location>
</feature>
<feature type="transmembrane region" description="Helical" evidence="2">
    <location>
        <begin position="27"/>
        <end position="49"/>
    </location>
</feature>
<dbReference type="RefSeq" id="WP_091063618.1">
    <property type="nucleotide sequence ID" value="NZ_FNCF01000004.1"/>
</dbReference>
<evidence type="ECO:0000256" key="1">
    <source>
        <dbReference type="SAM" id="MobiDB-lite"/>
    </source>
</evidence>
<dbReference type="PROSITE" id="PS51318">
    <property type="entry name" value="TAT"/>
    <property type="match status" value="1"/>
</dbReference>
<dbReference type="EMBL" id="FNCF01000004">
    <property type="protein sequence ID" value="SDG49486.1"/>
    <property type="molecule type" value="Genomic_DNA"/>
</dbReference>
<dbReference type="OrthoDB" id="5186356at2"/>
<keyword evidence="4" id="KW-1185">Reference proteome</keyword>
<evidence type="ECO:0008006" key="5">
    <source>
        <dbReference type="Google" id="ProtNLM"/>
    </source>
</evidence>